<dbReference type="Proteomes" id="UP000887579">
    <property type="component" value="Unplaced"/>
</dbReference>
<proteinExistence type="predicted"/>
<dbReference type="WBParaSite" id="ES5_v2.g14874.t1">
    <property type="protein sequence ID" value="ES5_v2.g14874.t1"/>
    <property type="gene ID" value="ES5_v2.g14874"/>
</dbReference>
<name>A0AC34FD40_9BILA</name>
<accession>A0AC34FD40</accession>
<organism evidence="1 2">
    <name type="scientific">Panagrolaimus sp. ES5</name>
    <dbReference type="NCBI Taxonomy" id="591445"/>
    <lineage>
        <taxon>Eukaryota</taxon>
        <taxon>Metazoa</taxon>
        <taxon>Ecdysozoa</taxon>
        <taxon>Nematoda</taxon>
        <taxon>Chromadorea</taxon>
        <taxon>Rhabditida</taxon>
        <taxon>Tylenchina</taxon>
        <taxon>Panagrolaimomorpha</taxon>
        <taxon>Panagrolaimoidea</taxon>
        <taxon>Panagrolaimidae</taxon>
        <taxon>Panagrolaimus</taxon>
    </lineage>
</organism>
<evidence type="ECO:0000313" key="1">
    <source>
        <dbReference type="Proteomes" id="UP000887579"/>
    </source>
</evidence>
<reference evidence="2" key="1">
    <citation type="submission" date="2022-11" db="UniProtKB">
        <authorList>
            <consortium name="WormBaseParasite"/>
        </authorList>
    </citation>
    <scope>IDENTIFICATION</scope>
</reference>
<protein>
    <submittedName>
        <fullName evidence="2">CUB-like domain-containing protein</fullName>
    </submittedName>
</protein>
<sequence>MLLKIVALILVFGNSFVEVDAGYATNDCSTTSPAEDGNRIWLAMLNGAANQINLIDYSNNSNNQTISHYNSNSDIVTAFSSNNSLYFEIPENISRHSWTAFQAIALAYDPKLNLSCPFSSQNFDFAVNSELIIPIASEFINNSADTYKACNWGFTLNSTKNQKLKVVIKKLNLNLNFNLTLYADGKVAHVFNDTVYYMPAIKYFDGINFNLTFTNQQSNSSYANFFILVSAVFKSDTFTKAGCINPDIKGTETTFSNIDYNVGYPENQRCENIVIIPAKNEAKIYLNENNIEMYSDKLFLNYGSNETISIQVINPSYYTLLQGVNGSSLIFESDGNTKQSGYSVTVKTYECKCAGDFALACDQEKIMWPLVDDVGMYCDNMTCNYNILTNASCPDAYFYVFIYPTLRSLDYLVFKDNGVTRQNITYIQRLTYPIYYSSKAKLSFEFSSGISKDLVSPNPKNWVVVFSNSSKPNFTKLNLTESTPNTHAVWLDSMNKNDAITVCGENLEMFVTNSAFYSLSNYQLYDADDLYSNIGNLDSKLISSPSATIARSLKSSSGCFTLYKISESSQDTQATVLFKKANSNTNNCMQKDTVFLPRIYGDNFEISSTNSGSCEMIILIGSAGIPRIWLSIKETTPNSKYEFTDLAINKKLFELNSTEVSQYETLGIYTTALSITVPPSSKISLTASNSITQTIYIQSISQKGIMTSPHYSSNPTLNNTLLYNFQQHSSVKNITANFLVKEFIGSPIIELQVDAIPRQT</sequence>
<evidence type="ECO:0000313" key="2">
    <source>
        <dbReference type="WBParaSite" id="ES5_v2.g14874.t1"/>
    </source>
</evidence>